<evidence type="ECO:0000313" key="3">
    <source>
        <dbReference type="Proteomes" id="UP000008810"/>
    </source>
</evidence>
<dbReference type="AlphaFoldDB" id="A0A2K2DKC4"/>
<protein>
    <submittedName>
        <fullName evidence="1 2">Uncharacterized protein</fullName>
    </submittedName>
</protein>
<reference evidence="1" key="2">
    <citation type="submission" date="2017-06" db="EMBL/GenBank/DDBJ databases">
        <title>WGS assembly of Brachypodium distachyon.</title>
        <authorList>
            <consortium name="The International Brachypodium Initiative"/>
            <person name="Lucas S."/>
            <person name="Harmon-Smith M."/>
            <person name="Lail K."/>
            <person name="Tice H."/>
            <person name="Grimwood J."/>
            <person name="Bruce D."/>
            <person name="Barry K."/>
            <person name="Shu S."/>
            <person name="Lindquist E."/>
            <person name="Wang M."/>
            <person name="Pitluck S."/>
            <person name="Vogel J.P."/>
            <person name="Garvin D.F."/>
            <person name="Mockler T.C."/>
            <person name="Schmutz J."/>
            <person name="Rokhsar D."/>
            <person name="Bevan M.W."/>
        </authorList>
    </citation>
    <scope>NUCLEOTIDE SEQUENCE</scope>
    <source>
        <strain evidence="1">Bd21</strain>
    </source>
</reference>
<proteinExistence type="predicted"/>
<gene>
    <name evidence="1" type="ORF">BRADI_1g21075v3</name>
</gene>
<keyword evidence="3" id="KW-1185">Reference proteome</keyword>
<organism evidence="1">
    <name type="scientific">Brachypodium distachyon</name>
    <name type="common">Purple false brome</name>
    <name type="synonym">Trachynia distachya</name>
    <dbReference type="NCBI Taxonomy" id="15368"/>
    <lineage>
        <taxon>Eukaryota</taxon>
        <taxon>Viridiplantae</taxon>
        <taxon>Streptophyta</taxon>
        <taxon>Embryophyta</taxon>
        <taxon>Tracheophyta</taxon>
        <taxon>Spermatophyta</taxon>
        <taxon>Magnoliopsida</taxon>
        <taxon>Liliopsida</taxon>
        <taxon>Poales</taxon>
        <taxon>Poaceae</taxon>
        <taxon>BOP clade</taxon>
        <taxon>Pooideae</taxon>
        <taxon>Stipodae</taxon>
        <taxon>Brachypodieae</taxon>
        <taxon>Brachypodium</taxon>
    </lineage>
</organism>
<accession>A0A2K2DKC4</accession>
<dbReference type="InParanoid" id="A0A2K2DKC4"/>
<sequence>MDGSGAVRVLQHRLQAMDHGMEERARLEEGPPLIAPCTHRLHPLPAMLAGPSPVPVVRGGINRVGTAFSHSLEPGSEKGKPTCTCQKEAAAAVVGMGDSAVPVRRPNHVLYVCVYSSQDHGEYSWEEEG</sequence>
<evidence type="ECO:0000313" key="1">
    <source>
        <dbReference type="EMBL" id="PNT74721.1"/>
    </source>
</evidence>
<evidence type="ECO:0000313" key="2">
    <source>
        <dbReference type="EnsemblPlants" id="PNT74721"/>
    </source>
</evidence>
<dbReference type="Gramene" id="PNT74721">
    <property type="protein sequence ID" value="PNT74721"/>
    <property type="gene ID" value="BRADI_1g21075v3"/>
</dbReference>
<dbReference type="EnsemblPlants" id="PNT74721">
    <property type="protein sequence ID" value="PNT74721"/>
    <property type="gene ID" value="BRADI_1g21075v3"/>
</dbReference>
<name>A0A2K2DKC4_BRADI</name>
<reference evidence="2" key="3">
    <citation type="submission" date="2018-08" db="UniProtKB">
        <authorList>
            <consortium name="EnsemblPlants"/>
        </authorList>
    </citation>
    <scope>IDENTIFICATION</scope>
    <source>
        <strain evidence="2">cv. Bd21</strain>
    </source>
</reference>
<reference evidence="1 2" key="1">
    <citation type="journal article" date="2010" name="Nature">
        <title>Genome sequencing and analysis of the model grass Brachypodium distachyon.</title>
        <authorList>
            <consortium name="International Brachypodium Initiative"/>
        </authorList>
    </citation>
    <scope>NUCLEOTIDE SEQUENCE [LARGE SCALE GENOMIC DNA]</scope>
    <source>
        <strain evidence="1 2">Bd21</strain>
    </source>
</reference>
<dbReference type="EMBL" id="CM000880">
    <property type="protein sequence ID" value="PNT74721.1"/>
    <property type="molecule type" value="Genomic_DNA"/>
</dbReference>
<dbReference type="Proteomes" id="UP000008810">
    <property type="component" value="Chromosome 1"/>
</dbReference>